<evidence type="ECO:0000256" key="3">
    <source>
        <dbReference type="ARBA" id="ARBA00049357"/>
    </source>
</evidence>
<evidence type="ECO:0000313" key="5">
    <source>
        <dbReference type="EMBL" id="GGP20026.1"/>
    </source>
</evidence>
<keyword evidence="6" id="KW-1185">Reference proteome</keyword>
<dbReference type="AlphaFoldDB" id="A0A830GSZ0"/>
<evidence type="ECO:0000259" key="4">
    <source>
        <dbReference type="Pfam" id="PF01558"/>
    </source>
</evidence>
<name>A0A830GSZ0_9CREN</name>
<evidence type="ECO:0000256" key="2">
    <source>
        <dbReference type="ARBA" id="ARBA00023002"/>
    </source>
</evidence>
<dbReference type="InterPro" id="IPR002869">
    <property type="entry name" value="Pyrv_flavodox_OxRed_cen"/>
</dbReference>
<protein>
    <recommendedName>
        <fullName evidence="1">pyruvate synthase</fullName>
        <ecNumber evidence="1">1.2.7.1</ecNumber>
    </recommendedName>
</protein>
<dbReference type="RefSeq" id="WP_188595983.1">
    <property type="nucleotide sequence ID" value="NZ_BMNL01000001.1"/>
</dbReference>
<sequence length="195" mass="21057">MRAAITMNITDILILGRGGQGGVTAARILVSAAMKEGKWGQAMPEFGAERRGAVVRSYARIGMEPVMLHSAIKRADIIMMLTHTILNQVDVMGMAKSRSTKLIINSPAPIKTELPTYWVNANQIAEDLGLVIAGWHVVNTSMLGALSKATGLVKLDSILDSLGEFIRGSVLKQNIEAVRRAFNETEIATETEVIA</sequence>
<comment type="caution">
    <text evidence="5">The sequence shown here is derived from an EMBL/GenBank/DDBJ whole genome shotgun (WGS) entry which is preliminary data.</text>
</comment>
<dbReference type="InterPro" id="IPR019752">
    <property type="entry name" value="Pyrv/ketoisovalerate_OxRed_cat"/>
</dbReference>
<evidence type="ECO:0000313" key="6">
    <source>
        <dbReference type="Proteomes" id="UP000610960"/>
    </source>
</evidence>
<gene>
    <name evidence="5" type="ORF">GCM10007981_06410</name>
</gene>
<dbReference type="GO" id="GO:0019164">
    <property type="term" value="F:pyruvate synthase activity"/>
    <property type="evidence" value="ECO:0007669"/>
    <property type="project" value="UniProtKB-EC"/>
</dbReference>
<evidence type="ECO:0000256" key="1">
    <source>
        <dbReference type="ARBA" id="ARBA00012822"/>
    </source>
</evidence>
<accession>A0A830GSZ0</accession>
<dbReference type="InterPro" id="IPR051626">
    <property type="entry name" value="Oxidoreductase_gamma_subunit"/>
</dbReference>
<dbReference type="NCBIfam" id="TIGR02175">
    <property type="entry name" value="PorC_KorC"/>
    <property type="match status" value="1"/>
</dbReference>
<dbReference type="Pfam" id="PF01558">
    <property type="entry name" value="POR"/>
    <property type="match status" value="1"/>
</dbReference>
<comment type="catalytic activity">
    <reaction evidence="3">
        <text>2 oxidized [2Fe-2S]-[ferredoxin] + pyruvate + CoA = 2 reduced [2Fe-2S]-[ferredoxin] + acetyl-CoA + CO2 + H(+)</text>
        <dbReference type="Rhea" id="RHEA:12765"/>
        <dbReference type="Rhea" id="RHEA-COMP:10000"/>
        <dbReference type="Rhea" id="RHEA-COMP:10001"/>
        <dbReference type="ChEBI" id="CHEBI:15361"/>
        <dbReference type="ChEBI" id="CHEBI:15378"/>
        <dbReference type="ChEBI" id="CHEBI:16526"/>
        <dbReference type="ChEBI" id="CHEBI:33737"/>
        <dbReference type="ChEBI" id="CHEBI:33738"/>
        <dbReference type="ChEBI" id="CHEBI:57287"/>
        <dbReference type="ChEBI" id="CHEBI:57288"/>
        <dbReference type="EC" id="1.2.7.1"/>
    </reaction>
</comment>
<dbReference type="PANTHER" id="PTHR43366:SF1">
    <property type="entry name" value="PYRUVATE SYNTHASE SUBUNIT PORC"/>
    <property type="match status" value="1"/>
</dbReference>
<keyword evidence="2" id="KW-0560">Oxidoreductase</keyword>
<dbReference type="InterPro" id="IPR011894">
    <property type="entry name" value="PorC_KorC"/>
</dbReference>
<dbReference type="OrthoDB" id="372091at2157"/>
<dbReference type="SUPFAM" id="SSF53323">
    <property type="entry name" value="Pyruvate-ferredoxin oxidoreductase, PFOR, domain III"/>
    <property type="match status" value="1"/>
</dbReference>
<reference evidence="5" key="2">
    <citation type="submission" date="2020-09" db="EMBL/GenBank/DDBJ databases">
        <authorList>
            <person name="Sun Q."/>
            <person name="Ohkuma M."/>
        </authorList>
    </citation>
    <scope>NUCLEOTIDE SEQUENCE</scope>
    <source>
        <strain evidence="5">JCM 10088</strain>
    </source>
</reference>
<dbReference type="EC" id="1.2.7.1" evidence="1"/>
<reference evidence="5" key="1">
    <citation type="journal article" date="2014" name="Int. J. Syst. Evol. Microbiol.">
        <title>Complete genome sequence of Corynebacterium casei LMG S-19264T (=DSM 44701T), isolated from a smear-ripened cheese.</title>
        <authorList>
            <consortium name="US DOE Joint Genome Institute (JGI-PGF)"/>
            <person name="Walter F."/>
            <person name="Albersmeier A."/>
            <person name="Kalinowski J."/>
            <person name="Ruckert C."/>
        </authorList>
    </citation>
    <scope>NUCLEOTIDE SEQUENCE</scope>
    <source>
        <strain evidence="5">JCM 10088</strain>
    </source>
</reference>
<dbReference type="EMBL" id="BMNL01000001">
    <property type="protein sequence ID" value="GGP20026.1"/>
    <property type="molecule type" value="Genomic_DNA"/>
</dbReference>
<dbReference type="Gene3D" id="3.40.920.10">
    <property type="entry name" value="Pyruvate-ferredoxin oxidoreductase, PFOR, domain III"/>
    <property type="match status" value="1"/>
</dbReference>
<feature type="domain" description="Pyruvate/ketoisovalerate oxidoreductase catalytic" evidence="4">
    <location>
        <begin position="18"/>
        <end position="182"/>
    </location>
</feature>
<organism evidence="5 6">
    <name type="scientific">Thermocladium modestius</name>
    <dbReference type="NCBI Taxonomy" id="62609"/>
    <lineage>
        <taxon>Archaea</taxon>
        <taxon>Thermoproteota</taxon>
        <taxon>Thermoprotei</taxon>
        <taxon>Thermoproteales</taxon>
        <taxon>Thermoproteaceae</taxon>
        <taxon>Thermocladium</taxon>
    </lineage>
</organism>
<proteinExistence type="predicted"/>
<dbReference type="PANTHER" id="PTHR43366">
    <property type="entry name" value="PYRUVATE SYNTHASE SUBUNIT PORC"/>
    <property type="match status" value="1"/>
</dbReference>
<dbReference type="Proteomes" id="UP000610960">
    <property type="component" value="Unassembled WGS sequence"/>
</dbReference>